<proteinExistence type="predicted"/>
<feature type="compositionally biased region" description="Low complexity" evidence="3">
    <location>
        <begin position="313"/>
        <end position="345"/>
    </location>
</feature>
<evidence type="ECO:0000313" key="6">
    <source>
        <dbReference type="Proteomes" id="UP000613740"/>
    </source>
</evidence>
<dbReference type="CDD" id="cd00590">
    <property type="entry name" value="RRM_SF"/>
    <property type="match status" value="1"/>
</dbReference>
<dbReference type="Proteomes" id="UP000613740">
    <property type="component" value="Unassembled WGS sequence"/>
</dbReference>
<dbReference type="Pfam" id="PF00076">
    <property type="entry name" value="RRM_1"/>
    <property type="match status" value="1"/>
</dbReference>
<evidence type="ECO:0000256" key="3">
    <source>
        <dbReference type="SAM" id="MobiDB-lite"/>
    </source>
</evidence>
<comment type="caution">
    <text evidence="5">The sequence shown here is derived from an EMBL/GenBank/DDBJ whole genome shotgun (WGS) entry which is preliminary data.</text>
</comment>
<dbReference type="InterPro" id="IPR000504">
    <property type="entry name" value="RRM_dom"/>
</dbReference>
<organism evidence="5 6">
    <name type="scientific">Chlamydomonas schloesseri</name>
    <dbReference type="NCBI Taxonomy" id="2026947"/>
    <lineage>
        <taxon>Eukaryota</taxon>
        <taxon>Viridiplantae</taxon>
        <taxon>Chlorophyta</taxon>
        <taxon>core chlorophytes</taxon>
        <taxon>Chlorophyceae</taxon>
        <taxon>CS clade</taxon>
        <taxon>Chlamydomonadales</taxon>
        <taxon>Chlamydomonadaceae</taxon>
        <taxon>Chlamydomonas</taxon>
    </lineage>
</organism>
<keyword evidence="6" id="KW-1185">Reference proteome</keyword>
<dbReference type="Gene3D" id="3.30.70.330">
    <property type="match status" value="1"/>
</dbReference>
<evidence type="ECO:0000259" key="4">
    <source>
        <dbReference type="PROSITE" id="PS50102"/>
    </source>
</evidence>
<feature type="domain" description="RRM" evidence="4">
    <location>
        <begin position="23"/>
        <end position="100"/>
    </location>
</feature>
<dbReference type="EMBL" id="JAEHOD010000007">
    <property type="protein sequence ID" value="KAG2451779.1"/>
    <property type="molecule type" value="Genomic_DNA"/>
</dbReference>
<evidence type="ECO:0000256" key="1">
    <source>
        <dbReference type="ARBA" id="ARBA00022884"/>
    </source>
</evidence>
<feature type="region of interest" description="Disordered" evidence="3">
    <location>
        <begin position="300"/>
        <end position="350"/>
    </location>
</feature>
<reference evidence="5" key="1">
    <citation type="journal article" date="2020" name="bioRxiv">
        <title>Comparative genomics of Chlamydomonas.</title>
        <authorList>
            <person name="Craig R.J."/>
            <person name="Hasan A.R."/>
            <person name="Ness R.W."/>
            <person name="Keightley P.D."/>
        </authorList>
    </citation>
    <scope>NUCLEOTIDE SEQUENCE</scope>
    <source>
        <strain evidence="5">CCAP 11/173</strain>
    </source>
</reference>
<feature type="compositionally biased region" description="Low complexity" evidence="3">
    <location>
        <begin position="279"/>
        <end position="289"/>
    </location>
</feature>
<dbReference type="SMART" id="SM00360">
    <property type="entry name" value="RRM"/>
    <property type="match status" value="1"/>
</dbReference>
<dbReference type="InterPro" id="IPR052462">
    <property type="entry name" value="SLIRP/GR-RBP-like"/>
</dbReference>
<dbReference type="PROSITE" id="PS50102">
    <property type="entry name" value="RRM"/>
    <property type="match status" value="1"/>
</dbReference>
<feature type="region of interest" description="Disordered" evidence="3">
    <location>
        <begin position="270"/>
        <end position="289"/>
    </location>
</feature>
<dbReference type="GO" id="GO:0003723">
    <property type="term" value="F:RNA binding"/>
    <property type="evidence" value="ECO:0007669"/>
    <property type="project" value="UniProtKB-UniRule"/>
</dbReference>
<dbReference type="InterPro" id="IPR012677">
    <property type="entry name" value="Nucleotide-bd_a/b_plait_sf"/>
</dbReference>
<dbReference type="InterPro" id="IPR035979">
    <property type="entry name" value="RBD_domain_sf"/>
</dbReference>
<dbReference type="AlphaFoldDB" id="A0A836BA45"/>
<evidence type="ECO:0000256" key="2">
    <source>
        <dbReference type="PROSITE-ProRule" id="PRU00176"/>
    </source>
</evidence>
<dbReference type="OrthoDB" id="439808at2759"/>
<name>A0A836BA45_9CHLO</name>
<accession>A0A836BA45</accession>
<protein>
    <recommendedName>
        <fullName evidence="4">RRM domain-containing protein</fullName>
    </recommendedName>
</protein>
<dbReference type="SUPFAM" id="SSF54928">
    <property type="entry name" value="RNA-binding domain, RBD"/>
    <property type="match status" value="1"/>
</dbReference>
<keyword evidence="1 2" id="KW-0694">RNA-binding</keyword>
<evidence type="ECO:0000313" key="5">
    <source>
        <dbReference type="EMBL" id="KAG2451779.1"/>
    </source>
</evidence>
<dbReference type="PANTHER" id="PTHR48027">
    <property type="entry name" value="HETEROGENEOUS NUCLEAR RIBONUCLEOPROTEIN 87F-RELATED"/>
    <property type="match status" value="1"/>
</dbReference>
<sequence>MAAGMSCWPAAPAGPQSVMGPSRSLFAKGLAKGCTSAHLHAIFSNFGVVTDCQIARHRSGRSAGFAIVTFLRHEEAVAAMQAVDNLMFMGRRLSVKWFSPERALEGNVGGVADVLNMQALQQALQLSAQLQPADLMTQLAQMLEPARPQPTAQQPQNPHVAAWLDNFMMAQHQEPQLAAPQRLLDPQLLNLSALSLADVPAGPAPVAPRAPVCPSTGLDAPDGAVFVSASAPAAAADKTAAASDLGHSRLAKWCAAPGSATAASSAAPSLADDAGSETASVHASDDSSVATTATIQLATAAASTDGPRSSCDASSPAASTEPSETAAGASSSTGGSAPSAAPASTRPSVLSDPGALCAVPALPGAPSLAPLRTSAMPQALPRAAAPMPQTATCFRPGPLGNGFGSCGGVASSAGASPTEAAALQQAMRLQQMLAEQQARNAQAAQQQQYVEALAKLVAAREQVMAAATMLNGGNPALAAQQQHHQQLLQLQQQQQQAHLLGGGHRAHPHPAAAMGVNPFMQQPAGAQQPDLSALLLLQNAAALNRPLF</sequence>
<gene>
    <name evidence="5" type="ORF">HYH02_003557</name>
</gene>